<dbReference type="SUPFAM" id="SSF48208">
    <property type="entry name" value="Six-hairpin glycosidases"/>
    <property type="match status" value="1"/>
</dbReference>
<dbReference type="PANTHER" id="PTHR33886:SF8">
    <property type="entry name" value="UNSATURATED RHAMNOGALACTURONAN HYDROLASE (EUROFUNG)"/>
    <property type="match status" value="1"/>
</dbReference>
<keyword evidence="1 3" id="KW-0378">Hydrolase</keyword>
<dbReference type="PANTHER" id="PTHR33886">
    <property type="entry name" value="UNSATURATED RHAMNOGALACTURONAN HYDROLASE (EUROFUNG)"/>
    <property type="match status" value="1"/>
</dbReference>
<keyword evidence="2" id="KW-0732">Signal</keyword>
<dbReference type="PROSITE" id="PS51318">
    <property type="entry name" value="TAT"/>
    <property type="match status" value="1"/>
</dbReference>
<proteinExistence type="predicted"/>
<dbReference type="RefSeq" id="WP_167983204.1">
    <property type="nucleotide sequence ID" value="NZ_JAATEJ010000008.1"/>
</dbReference>
<dbReference type="EMBL" id="JAATEJ010000008">
    <property type="protein sequence ID" value="NJP44339.1"/>
    <property type="molecule type" value="Genomic_DNA"/>
</dbReference>
<evidence type="ECO:0000256" key="1">
    <source>
        <dbReference type="ARBA" id="ARBA00022801"/>
    </source>
</evidence>
<name>A0ABX0ZRD5_9ACTN</name>
<feature type="chain" id="PRO_5046836007" evidence="2">
    <location>
        <begin position="29"/>
        <end position="519"/>
    </location>
</feature>
<dbReference type="SUPFAM" id="SSF50405">
    <property type="entry name" value="Actin-crosslinking proteins"/>
    <property type="match status" value="1"/>
</dbReference>
<accession>A0ABX0ZRD5</accession>
<dbReference type="CDD" id="cd00257">
    <property type="entry name" value="beta-trefoil_FSCN-like"/>
    <property type="match status" value="1"/>
</dbReference>
<dbReference type="Pfam" id="PF07470">
    <property type="entry name" value="Glyco_hydro_88"/>
    <property type="match status" value="1"/>
</dbReference>
<gene>
    <name evidence="3" type="ORF">HCN08_13150</name>
</gene>
<feature type="signal peptide" evidence="2">
    <location>
        <begin position="1"/>
        <end position="28"/>
    </location>
</feature>
<dbReference type="GO" id="GO:0016787">
    <property type="term" value="F:hydrolase activity"/>
    <property type="evidence" value="ECO:0007669"/>
    <property type="project" value="UniProtKB-KW"/>
</dbReference>
<dbReference type="InterPro" id="IPR012341">
    <property type="entry name" value="6hp_glycosidase-like_sf"/>
</dbReference>
<dbReference type="InterPro" id="IPR052043">
    <property type="entry name" value="PolySaccharide_Degr_Enz"/>
</dbReference>
<reference evidence="3 4" key="1">
    <citation type="submission" date="2020-03" db="EMBL/GenBank/DDBJ databases">
        <title>WGS of actinomycetes isolated from Thailand.</title>
        <authorList>
            <person name="Thawai C."/>
        </authorList>
    </citation>
    <scope>NUCLEOTIDE SEQUENCE [LARGE SCALE GENOMIC DNA]</scope>
    <source>
        <strain evidence="3 4">PRB2-1</strain>
    </source>
</reference>
<dbReference type="InterPro" id="IPR010905">
    <property type="entry name" value="Glyco_hydro_88"/>
</dbReference>
<dbReference type="Gene3D" id="2.80.10.50">
    <property type="match status" value="1"/>
</dbReference>
<evidence type="ECO:0000256" key="2">
    <source>
        <dbReference type="SAM" id="SignalP"/>
    </source>
</evidence>
<keyword evidence="4" id="KW-1185">Reference proteome</keyword>
<protein>
    <submittedName>
        <fullName evidence="3">Glycosyl hydrolase family 88</fullName>
    </submittedName>
</protein>
<dbReference type="InterPro" id="IPR008999">
    <property type="entry name" value="Actin-crosslinking"/>
</dbReference>
<comment type="caution">
    <text evidence="3">The sequence shown here is derived from an EMBL/GenBank/DDBJ whole genome shotgun (WGS) entry which is preliminary data.</text>
</comment>
<dbReference type="Gene3D" id="1.50.10.10">
    <property type="match status" value="1"/>
</dbReference>
<organism evidence="3 4">
    <name type="scientific">Actinacidiphila epipremni</name>
    <dbReference type="NCBI Taxonomy" id="2053013"/>
    <lineage>
        <taxon>Bacteria</taxon>
        <taxon>Bacillati</taxon>
        <taxon>Actinomycetota</taxon>
        <taxon>Actinomycetes</taxon>
        <taxon>Kitasatosporales</taxon>
        <taxon>Streptomycetaceae</taxon>
        <taxon>Actinacidiphila</taxon>
    </lineage>
</organism>
<sequence length="519" mass="55039">MDRRSFLTGTLALTAAGIPALTAPGAYAASAAAPAPTLPPREDMVAVLRRVADQWIGAHPGGGDNLWANATLMSGLMALYRLTSDVTYLNYVTGWAQAHSYGLNGGTGTRDADNQCAGQAYFDLYDLAPADSKIAAIESCLHTMTYVNQVNKDDDWWWDDALHMAMPQFARLGVLRGDSGYFGKLHRLYTHTKSAEGGPGLYDPATGLWYRDKNFLPGGIVSPSGRPVVWSRGNGWVAGAHTKVLKTLPAGQADVPEYRDTLRRLVTAVAAVQRTDGFWNVNLADPNHFPGPETSGTAFFLYGTAYAVVSGLVDSATYLPVAARAWNGLVATAVHPDGVLGYVQKVGDRPDSSQPVTYDSTADFAVGGFLLAGTEAATLTTPGTPGPTPGTYALRARINNRYVTAENAGASPLIANRPTAQAWETFTLTVTSSTNITLRAHANNLYVTAENAGASPLIANRTTAQAWETFQLVTNPNGSVSLRAQANAKYVTAANAGASPLIATAPTIGTWEQFDLIPL</sequence>
<dbReference type="InterPro" id="IPR008928">
    <property type="entry name" value="6-hairpin_glycosidase_sf"/>
</dbReference>
<dbReference type="Proteomes" id="UP000734511">
    <property type="component" value="Unassembled WGS sequence"/>
</dbReference>
<evidence type="ECO:0000313" key="3">
    <source>
        <dbReference type="EMBL" id="NJP44339.1"/>
    </source>
</evidence>
<dbReference type="InterPro" id="IPR006311">
    <property type="entry name" value="TAT_signal"/>
</dbReference>
<evidence type="ECO:0000313" key="4">
    <source>
        <dbReference type="Proteomes" id="UP000734511"/>
    </source>
</evidence>